<feature type="coiled-coil region" evidence="1">
    <location>
        <begin position="266"/>
        <end position="341"/>
    </location>
</feature>
<evidence type="ECO:0000256" key="2">
    <source>
        <dbReference type="SAM" id="MobiDB-lite"/>
    </source>
</evidence>
<dbReference type="AlphaFoldDB" id="A0AAD3TJW9"/>
<reference evidence="3" key="1">
    <citation type="submission" date="2023-05" db="EMBL/GenBank/DDBJ databases">
        <title>Nepenthes gracilis genome sequencing.</title>
        <authorList>
            <person name="Fukushima K."/>
        </authorList>
    </citation>
    <scope>NUCLEOTIDE SEQUENCE</scope>
    <source>
        <strain evidence="3">SING2019-196</strain>
    </source>
</reference>
<evidence type="ECO:0000313" key="4">
    <source>
        <dbReference type="Proteomes" id="UP001279734"/>
    </source>
</evidence>
<dbReference type="EMBL" id="BSYO01000040">
    <property type="protein sequence ID" value="GMH31250.1"/>
    <property type="molecule type" value="Genomic_DNA"/>
</dbReference>
<evidence type="ECO:0000313" key="3">
    <source>
        <dbReference type="EMBL" id="GMH31250.1"/>
    </source>
</evidence>
<feature type="region of interest" description="Disordered" evidence="2">
    <location>
        <begin position="189"/>
        <end position="210"/>
    </location>
</feature>
<sequence>MGQDMGPNTSPPFLGWPVAFEKELDGSVECLKLLKKTVVTLVLQFAFCINESGSAILLSPRAPFPVLSHVSCRGANHGRVSRSVALRGSGVSHRTFPECLPDLGASRTLMDWTLATFTKGCSAPPNQSARRTTDGFYRGDLTQIAFAQLIWDVVQEHTGLRTVVFFRLSCSHVVVDLVLSTRNALPTSPSSTHASRVFREPTPVGARSSHDCTGPSCSWERLRFREGPPRRGAAAAEVEWLRARVAHLESAWAELEARATRLVGANVGAQARILALEGEAEQLKRRHEAEVAGLRAEARITRLIDADVDAQARTLALEVEIERLKKRHEAEAAELRSELRTRLRPEGVNLALEQTYFDAVRLCRRLASLEDPGFCVVVLDPRNSLPRTRDQLVDYHVQSSSTGHWDH</sequence>
<gene>
    <name evidence="3" type="ORF">Nepgr_033093</name>
</gene>
<evidence type="ECO:0000256" key="1">
    <source>
        <dbReference type="SAM" id="Coils"/>
    </source>
</evidence>
<dbReference type="Proteomes" id="UP001279734">
    <property type="component" value="Unassembled WGS sequence"/>
</dbReference>
<keyword evidence="1" id="KW-0175">Coiled coil</keyword>
<comment type="caution">
    <text evidence="3">The sequence shown here is derived from an EMBL/GenBank/DDBJ whole genome shotgun (WGS) entry which is preliminary data.</text>
</comment>
<accession>A0AAD3TJW9</accession>
<protein>
    <submittedName>
        <fullName evidence="3">Uncharacterized protein</fullName>
    </submittedName>
</protein>
<proteinExistence type="predicted"/>
<keyword evidence="4" id="KW-1185">Reference proteome</keyword>
<name>A0AAD3TJW9_NEPGR</name>
<organism evidence="3 4">
    <name type="scientific">Nepenthes gracilis</name>
    <name type="common">Slender pitcher plant</name>
    <dbReference type="NCBI Taxonomy" id="150966"/>
    <lineage>
        <taxon>Eukaryota</taxon>
        <taxon>Viridiplantae</taxon>
        <taxon>Streptophyta</taxon>
        <taxon>Embryophyta</taxon>
        <taxon>Tracheophyta</taxon>
        <taxon>Spermatophyta</taxon>
        <taxon>Magnoliopsida</taxon>
        <taxon>eudicotyledons</taxon>
        <taxon>Gunneridae</taxon>
        <taxon>Pentapetalae</taxon>
        <taxon>Caryophyllales</taxon>
        <taxon>Nepenthaceae</taxon>
        <taxon>Nepenthes</taxon>
    </lineage>
</organism>